<dbReference type="PROSITE" id="PS50943">
    <property type="entry name" value="HTH_CROC1"/>
    <property type="match status" value="1"/>
</dbReference>
<dbReference type="EMBL" id="CP065425">
    <property type="protein sequence ID" value="QQZ09006.1"/>
    <property type="molecule type" value="Genomic_DNA"/>
</dbReference>
<dbReference type="InterPro" id="IPR011990">
    <property type="entry name" value="TPR-like_helical_dom_sf"/>
</dbReference>
<dbReference type="InterPro" id="IPR001387">
    <property type="entry name" value="Cro/C1-type_HTH"/>
</dbReference>
<evidence type="ECO:0000256" key="1">
    <source>
        <dbReference type="SAM" id="MobiDB-lite"/>
    </source>
</evidence>
<evidence type="ECO:0000313" key="4">
    <source>
        <dbReference type="Proteomes" id="UP000595691"/>
    </source>
</evidence>
<dbReference type="RefSeq" id="WP_202778056.1">
    <property type="nucleotide sequence ID" value="NZ_CP065425.1"/>
</dbReference>
<dbReference type="InterPro" id="IPR010982">
    <property type="entry name" value="Lambda_DNA-bd_dom_sf"/>
</dbReference>
<evidence type="ECO:0000313" key="3">
    <source>
        <dbReference type="EMBL" id="QQZ09006.1"/>
    </source>
</evidence>
<gene>
    <name evidence="3" type="ORF">I5776_18760</name>
</gene>
<organism evidence="3 4">
    <name type="scientific">Heyndrickxia vini</name>
    <dbReference type="NCBI Taxonomy" id="1476025"/>
    <lineage>
        <taxon>Bacteria</taxon>
        <taxon>Bacillati</taxon>
        <taxon>Bacillota</taxon>
        <taxon>Bacilli</taxon>
        <taxon>Bacillales</taxon>
        <taxon>Bacillaceae</taxon>
        <taxon>Heyndrickxia</taxon>
    </lineage>
</organism>
<name>A0ABX7E079_9BACI</name>
<dbReference type="PANTHER" id="PTHR37038">
    <property type="entry name" value="TRANSCRIPTIONAL REGULATOR-RELATED"/>
    <property type="match status" value="1"/>
</dbReference>
<keyword evidence="4" id="KW-1185">Reference proteome</keyword>
<evidence type="ECO:0000259" key="2">
    <source>
        <dbReference type="PROSITE" id="PS50943"/>
    </source>
</evidence>
<dbReference type="Gene3D" id="1.25.40.10">
    <property type="entry name" value="Tetratricopeptide repeat domain"/>
    <property type="match status" value="1"/>
</dbReference>
<feature type="domain" description="HTH cro/C1-type" evidence="2">
    <location>
        <begin position="6"/>
        <end position="59"/>
    </location>
</feature>
<feature type="region of interest" description="Disordered" evidence="1">
    <location>
        <begin position="297"/>
        <end position="316"/>
    </location>
</feature>
<dbReference type="Pfam" id="PF01381">
    <property type="entry name" value="HTH_3"/>
    <property type="match status" value="1"/>
</dbReference>
<sequence length="316" mass="37462">MYGATLKNIRKQKGLTQKEVYTGVVSKSFYSDVEADKYSVSVDKFQGLLKNLNISFEEFFYFHNQMDLSDTQELEKKIDDYYKQGKFEELFSIYQEYYSSNSREIRYLASKAYLLVLITNSNFYNFSRDPLNEIISNLESTKSWTLNEIKLAKLVLLSIPEKKMTESSNLYKKISEQLSKYKNFSDMVYQKELADLYFNRIQSLLVLNNISEAEKVFRDYSNLMNGNDDLNLFIQFYFIKTLLGLYLDYFVSKEEFDCFLRSIDNVPVSECHFYKIIFQIHNEKAKNYFLRYQKSNPTSKLQKDQKARKNSTKNGK</sequence>
<reference evidence="3 4" key="1">
    <citation type="submission" date="2020-11" db="EMBL/GenBank/DDBJ databases">
        <title>Taxonomic evaluation of the Bacillus sporothermodurans group of bacteria based on whole genome sequences.</title>
        <authorList>
            <person name="Fiedler G."/>
            <person name="Herbstmann A.-D."/>
            <person name="Doll E."/>
            <person name="Wenning M."/>
            <person name="Brinks E."/>
            <person name="Kabisch J."/>
            <person name="Breitenwieser F."/>
            <person name="Lappann M."/>
            <person name="Boehnlein C."/>
            <person name="Franz C."/>
        </authorList>
    </citation>
    <scope>NUCLEOTIDE SEQUENCE [LARGE SCALE GENOMIC DNA]</scope>
    <source>
        <strain evidence="3 4">JCM 19841</strain>
    </source>
</reference>
<accession>A0ABX7E079</accession>
<dbReference type="SUPFAM" id="SSF47413">
    <property type="entry name" value="lambda repressor-like DNA-binding domains"/>
    <property type="match status" value="1"/>
</dbReference>
<proteinExistence type="predicted"/>
<dbReference type="SMART" id="SM00530">
    <property type="entry name" value="HTH_XRE"/>
    <property type="match status" value="1"/>
</dbReference>
<dbReference type="CDD" id="cd00093">
    <property type="entry name" value="HTH_XRE"/>
    <property type="match status" value="1"/>
</dbReference>
<protein>
    <submittedName>
        <fullName evidence="3">Helix-turn-helix transcriptional regulator</fullName>
    </submittedName>
</protein>
<dbReference type="InterPro" id="IPR053163">
    <property type="entry name" value="HTH-type_regulator_Rgg"/>
</dbReference>
<dbReference type="Proteomes" id="UP000595691">
    <property type="component" value="Chromosome"/>
</dbReference>